<dbReference type="GO" id="GO:0019068">
    <property type="term" value="P:virion assembly"/>
    <property type="evidence" value="ECO:0007669"/>
    <property type="project" value="InterPro"/>
</dbReference>
<feature type="region of interest" description="Disordered" evidence="1">
    <location>
        <begin position="83"/>
        <end position="177"/>
    </location>
</feature>
<protein>
    <recommendedName>
        <fullName evidence="2">Core shell protein Gag P30 domain-containing protein</fullName>
    </recommendedName>
</protein>
<organism evidence="3 4">
    <name type="scientific">Chiloscyllium punctatum</name>
    <name type="common">Brownbanded bambooshark</name>
    <name type="synonym">Hemiscyllium punctatum</name>
    <dbReference type="NCBI Taxonomy" id="137246"/>
    <lineage>
        <taxon>Eukaryota</taxon>
        <taxon>Metazoa</taxon>
        <taxon>Chordata</taxon>
        <taxon>Craniata</taxon>
        <taxon>Vertebrata</taxon>
        <taxon>Chondrichthyes</taxon>
        <taxon>Elasmobranchii</taxon>
        <taxon>Galeomorphii</taxon>
        <taxon>Galeoidea</taxon>
        <taxon>Orectolobiformes</taxon>
        <taxon>Hemiscylliidae</taxon>
        <taxon>Chiloscyllium</taxon>
    </lineage>
</organism>
<dbReference type="OMA" id="KLLAMAW"/>
<dbReference type="Gene3D" id="1.10.375.10">
    <property type="entry name" value="Human Immunodeficiency Virus Type 1 Capsid Protein"/>
    <property type="match status" value="1"/>
</dbReference>
<dbReference type="OrthoDB" id="9049599at2759"/>
<feature type="region of interest" description="Disordered" evidence="1">
    <location>
        <begin position="23"/>
        <end position="48"/>
    </location>
</feature>
<dbReference type="PANTHER" id="PTHR33166">
    <property type="entry name" value="GAG_P30 DOMAIN-CONTAINING PROTEIN"/>
    <property type="match status" value="1"/>
</dbReference>
<dbReference type="SUPFAM" id="SSF47943">
    <property type="entry name" value="Retrovirus capsid protein, N-terminal core domain"/>
    <property type="match status" value="1"/>
</dbReference>
<evidence type="ECO:0000259" key="2">
    <source>
        <dbReference type="Pfam" id="PF02093"/>
    </source>
</evidence>
<feature type="compositionally biased region" description="Acidic residues" evidence="1">
    <location>
        <begin position="116"/>
        <end position="129"/>
    </location>
</feature>
<gene>
    <name evidence="3" type="ORF">chiPu_0026187</name>
</gene>
<feature type="non-terminal residue" evidence="3">
    <location>
        <position position="1"/>
    </location>
</feature>
<dbReference type="Proteomes" id="UP000287033">
    <property type="component" value="Unassembled WGS sequence"/>
</dbReference>
<name>A0A401THR5_CHIPU</name>
<dbReference type="Pfam" id="PF02093">
    <property type="entry name" value="Gag_p30"/>
    <property type="match status" value="1"/>
</dbReference>
<feature type="domain" description="Core shell protein Gag P30" evidence="2">
    <location>
        <begin position="184"/>
        <end position="361"/>
    </location>
</feature>
<sequence length="363" mass="41308">TQRRGVAEAVGTVNDRVISVHRTQRRRTQESKDRGCLQRDLGDQGTEGPGIGYIVIDYHGIIQGSPILQSPRQWEIRDPRRIRATTEDSEEQKEWEPLDHLPPPYVTPSGPQNDPSGDDDSGEGEENGEESPAASGVQTRSQAERSHRQNPVSIARMNPLREVPMGGEEGGTGYMNVPLTSTEVRNYKREMKGLLEDPMGLAEQLDQFLGPNNYTWEEMYSIMGALFSSQERQMIRQAALLVWAIEGRAGGEQKFPLTDPEWDKNTEEGRRNMRDMREYWIKGIRQAAPKGHNFIKAFGNHQNPEETPTEFLDRIRKNLQQFAGVDPEMEVGQQLIRGEFVSKAWPDIRNKLEKMDNWDSKPL</sequence>
<dbReference type="EMBL" id="BEZZ01074224">
    <property type="protein sequence ID" value="GCC42177.1"/>
    <property type="molecule type" value="Genomic_DNA"/>
</dbReference>
<proteinExistence type="predicted"/>
<evidence type="ECO:0000256" key="1">
    <source>
        <dbReference type="SAM" id="MobiDB-lite"/>
    </source>
</evidence>
<evidence type="ECO:0000313" key="4">
    <source>
        <dbReference type="Proteomes" id="UP000287033"/>
    </source>
</evidence>
<reference evidence="3 4" key="1">
    <citation type="journal article" date="2018" name="Nat. Ecol. Evol.">
        <title>Shark genomes provide insights into elasmobranch evolution and the origin of vertebrates.</title>
        <authorList>
            <person name="Hara Y"/>
            <person name="Yamaguchi K"/>
            <person name="Onimaru K"/>
            <person name="Kadota M"/>
            <person name="Koyanagi M"/>
            <person name="Keeley SD"/>
            <person name="Tatsumi K"/>
            <person name="Tanaka K"/>
            <person name="Motone F"/>
            <person name="Kageyama Y"/>
            <person name="Nozu R"/>
            <person name="Adachi N"/>
            <person name="Nishimura O"/>
            <person name="Nakagawa R"/>
            <person name="Tanegashima C"/>
            <person name="Kiyatake I"/>
            <person name="Matsumoto R"/>
            <person name="Murakumo K"/>
            <person name="Nishida K"/>
            <person name="Terakita A"/>
            <person name="Kuratani S"/>
            <person name="Sato K"/>
            <person name="Hyodo S Kuraku.S."/>
        </authorList>
    </citation>
    <scope>NUCLEOTIDE SEQUENCE [LARGE SCALE GENOMIC DNA]</scope>
</reference>
<comment type="caution">
    <text evidence="3">The sequence shown here is derived from an EMBL/GenBank/DDBJ whole genome shotgun (WGS) entry which is preliminary data.</text>
</comment>
<dbReference type="InterPro" id="IPR050462">
    <property type="entry name" value="Retroviral_Gag-Pol_poly"/>
</dbReference>
<accession>A0A401THR5</accession>
<evidence type="ECO:0000313" key="3">
    <source>
        <dbReference type="EMBL" id="GCC42177.1"/>
    </source>
</evidence>
<feature type="compositionally biased region" description="Basic and acidic residues" evidence="1">
    <location>
        <begin position="83"/>
        <end position="99"/>
    </location>
</feature>
<feature type="compositionally biased region" description="Basic and acidic residues" evidence="1">
    <location>
        <begin position="27"/>
        <end position="42"/>
    </location>
</feature>
<keyword evidence="4" id="KW-1185">Reference proteome</keyword>
<dbReference type="InterPro" id="IPR008919">
    <property type="entry name" value="Retrov_capsid_N"/>
</dbReference>
<dbReference type="STRING" id="137246.A0A401THR5"/>
<dbReference type="InterPro" id="IPR003036">
    <property type="entry name" value="Gag_P30"/>
</dbReference>
<feature type="non-terminal residue" evidence="3">
    <location>
        <position position="363"/>
    </location>
</feature>
<dbReference type="AlphaFoldDB" id="A0A401THR5"/>